<dbReference type="PANTHER" id="PTHR23026">
    <property type="entry name" value="NADPH NITROREDUCTASE"/>
    <property type="match status" value="1"/>
</dbReference>
<keyword evidence="1" id="KW-0285">Flavoprotein</keyword>
<dbReference type="SUPFAM" id="SSF55469">
    <property type="entry name" value="FMN-dependent nitroreductase-like"/>
    <property type="match status" value="1"/>
</dbReference>
<dbReference type="RefSeq" id="WP_161837639.1">
    <property type="nucleotide sequence ID" value="NZ_CP048000.1"/>
</dbReference>
<dbReference type="AlphaFoldDB" id="A0A6P1TKY3"/>
<dbReference type="PANTHER" id="PTHR23026:SF90">
    <property type="entry name" value="IODOTYROSINE DEIODINASE 1"/>
    <property type="match status" value="1"/>
</dbReference>
<proteinExistence type="predicted"/>
<dbReference type="Gene3D" id="3.40.109.10">
    <property type="entry name" value="NADH Oxidase"/>
    <property type="match status" value="1"/>
</dbReference>
<feature type="domain" description="Nitroreductase" evidence="4">
    <location>
        <begin position="7"/>
        <end position="184"/>
    </location>
</feature>
<protein>
    <submittedName>
        <fullName evidence="5">Nitroreductase</fullName>
    </submittedName>
</protein>
<evidence type="ECO:0000259" key="4">
    <source>
        <dbReference type="Pfam" id="PF00881"/>
    </source>
</evidence>
<name>A0A6P1TKY3_9FIRM</name>
<evidence type="ECO:0000313" key="6">
    <source>
        <dbReference type="Proteomes" id="UP000464314"/>
    </source>
</evidence>
<evidence type="ECO:0000256" key="2">
    <source>
        <dbReference type="ARBA" id="ARBA00022643"/>
    </source>
</evidence>
<dbReference type="CDD" id="cd02062">
    <property type="entry name" value="Nitro_FMN_reductase"/>
    <property type="match status" value="1"/>
</dbReference>
<dbReference type="KEGG" id="anr:Ana3638_08545"/>
<evidence type="ECO:0000256" key="1">
    <source>
        <dbReference type="ARBA" id="ARBA00022630"/>
    </source>
</evidence>
<dbReference type="Proteomes" id="UP000464314">
    <property type="component" value="Chromosome"/>
</dbReference>
<keyword evidence="6" id="KW-1185">Reference proteome</keyword>
<gene>
    <name evidence="5" type="ORF">Ana3638_08545</name>
</gene>
<dbReference type="Pfam" id="PF00881">
    <property type="entry name" value="Nitroreductase"/>
    <property type="match status" value="1"/>
</dbReference>
<evidence type="ECO:0000256" key="3">
    <source>
        <dbReference type="ARBA" id="ARBA00023002"/>
    </source>
</evidence>
<dbReference type="InterPro" id="IPR029479">
    <property type="entry name" value="Nitroreductase"/>
</dbReference>
<sequence>MDFYEAVKNRRTVRDFKPEPVDMKVIKRILEAGLKAPTNDHLRNWEFVVLNDKTEIEKVLKKIPKKVSGKRLDFIMNSMRLKDECQQKMYYDAIPKQFSMLFESGCLILPFFKQKSPLLAPKTLSSLNGFASIWCCIENIFLAAAAEGLACSMRIPMAAETEYLAEVIGNPKDYIMPCFLSIGYPAEDAVTIKQKEVNIEEKIHINHW</sequence>
<organism evidence="5 6">
    <name type="scientific">Anaerocolumna sedimenticola</name>
    <dbReference type="NCBI Taxonomy" id="2696063"/>
    <lineage>
        <taxon>Bacteria</taxon>
        <taxon>Bacillati</taxon>
        <taxon>Bacillota</taxon>
        <taxon>Clostridia</taxon>
        <taxon>Lachnospirales</taxon>
        <taxon>Lachnospiraceae</taxon>
        <taxon>Anaerocolumna</taxon>
    </lineage>
</organism>
<dbReference type="InterPro" id="IPR050627">
    <property type="entry name" value="Nitroreductase/BluB"/>
</dbReference>
<dbReference type="InterPro" id="IPR000415">
    <property type="entry name" value="Nitroreductase-like"/>
</dbReference>
<keyword evidence="2" id="KW-0288">FMN</keyword>
<keyword evidence="3" id="KW-0560">Oxidoreductase</keyword>
<reference evidence="5 6" key="1">
    <citation type="submission" date="2020-01" db="EMBL/GenBank/DDBJ databases">
        <title>Genome analysis of Anaerocolumna sp. CBA3638.</title>
        <authorList>
            <person name="Kim J."/>
            <person name="Roh S.W."/>
        </authorList>
    </citation>
    <scope>NUCLEOTIDE SEQUENCE [LARGE SCALE GENOMIC DNA]</scope>
    <source>
        <strain evidence="5 6">CBA3638</strain>
    </source>
</reference>
<evidence type="ECO:0000313" key="5">
    <source>
        <dbReference type="EMBL" id="QHQ60809.1"/>
    </source>
</evidence>
<dbReference type="EMBL" id="CP048000">
    <property type="protein sequence ID" value="QHQ60809.1"/>
    <property type="molecule type" value="Genomic_DNA"/>
</dbReference>
<accession>A0A6P1TKY3</accession>
<dbReference type="GO" id="GO:0016491">
    <property type="term" value="F:oxidoreductase activity"/>
    <property type="evidence" value="ECO:0007669"/>
    <property type="project" value="UniProtKB-KW"/>
</dbReference>